<proteinExistence type="predicted"/>
<protein>
    <submittedName>
        <fullName evidence="1">Uncharacterized protein</fullName>
    </submittedName>
</protein>
<comment type="caution">
    <text evidence="1">The sequence shown here is derived from an EMBL/GenBank/DDBJ whole genome shotgun (WGS) entry which is preliminary data.</text>
</comment>
<evidence type="ECO:0000313" key="2">
    <source>
        <dbReference type="Proteomes" id="UP000178815"/>
    </source>
</evidence>
<dbReference type="AlphaFoldDB" id="A0A1F6CJ94"/>
<organism evidence="1 2">
    <name type="scientific">Candidatus Kaiserbacteria bacterium RIFCSPHIGHO2_01_FULL_53_31</name>
    <dbReference type="NCBI Taxonomy" id="1798481"/>
    <lineage>
        <taxon>Bacteria</taxon>
        <taxon>Candidatus Kaiseribacteriota</taxon>
    </lineage>
</organism>
<name>A0A1F6CJ94_9BACT</name>
<gene>
    <name evidence="1" type="ORF">A2678_00090</name>
</gene>
<dbReference type="EMBL" id="MFKU01000001">
    <property type="protein sequence ID" value="OGG49323.1"/>
    <property type="molecule type" value="Genomic_DNA"/>
</dbReference>
<sequence length="194" mass="21153">MKQTFAGLIIVLVLAGGAYYIFNQRTNITQKQNLEGVATTALGQCTKQNNNFVGLRIKNDGLGFEVTFPNGFKQTQQQISDSVYEAAGNNHSLAISAENATSTLIFMVNPAGKGLEFAQKYTETTICFQGKDTVVNLLESYDPTLRLDATFVNDTPSNYSSYSFKLLCKSNTCNKAATEALFSAIVSSLRVTKL</sequence>
<accession>A0A1F6CJ94</accession>
<evidence type="ECO:0000313" key="1">
    <source>
        <dbReference type="EMBL" id="OGG49323.1"/>
    </source>
</evidence>
<reference evidence="1 2" key="1">
    <citation type="journal article" date="2016" name="Nat. Commun.">
        <title>Thousands of microbial genomes shed light on interconnected biogeochemical processes in an aquifer system.</title>
        <authorList>
            <person name="Anantharaman K."/>
            <person name="Brown C.T."/>
            <person name="Hug L.A."/>
            <person name="Sharon I."/>
            <person name="Castelle C.J."/>
            <person name="Probst A.J."/>
            <person name="Thomas B.C."/>
            <person name="Singh A."/>
            <person name="Wilkins M.J."/>
            <person name="Karaoz U."/>
            <person name="Brodie E.L."/>
            <person name="Williams K.H."/>
            <person name="Hubbard S.S."/>
            <person name="Banfield J.F."/>
        </authorList>
    </citation>
    <scope>NUCLEOTIDE SEQUENCE [LARGE SCALE GENOMIC DNA]</scope>
</reference>
<dbReference type="Proteomes" id="UP000178815">
    <property type="component" value="Unassembled WGS sequence"/>
</dbReference>